<sequence length="215" mass="22380">MADGRSAGGAVTTVDAPSAPAPAPAPTTSPAPDVRQRIVAEADRLYYGRGITAVGMDDLRAASGVSLKRIYAEFPSKEAVVVAVLEHRHAMWTDGVAGRVARAAAPRERLLAVYDYLADWFDEDDFRGCGFINAFGELGAVSPAVADLARRHKASFQAYVAGLVRDAGAPADLADQLAILAEGAQTTAAISGSAEPARHARRAAEVLIDAAVRAA</sequence>
<name>A0A251XPQ4_9MICO</name>
<comment type="caution">
    <text evidence="7">The sequence shown here is derived from an EMBL/GenBank/DDBJ whole genome shotgun (WGS) entry which is preliminary data.</text>
</comment>
<dbReference type="PANTHER" id="PTHR47506:SF1">
    <property type="entry name" value="HTH-TYPE TRANSCRIPTIONAL REGULATOR YJDC"/>
    <property type="match status" value="1"/>
</dbReference>
<dbReference type="Proteomes" id="UP000239241">
    <property type="component" value="Unassembled WGS sequence"/>
</dbReference>
<evidence type="ECO:0000256" key="1">
    <source>
        <dbReference type="ARBA" id="ARBA00023015"/>
    </source>
</evidence>
<evidence type="ECO:0000313" key="9">
    <source>
        <dbReference type="Proteomes" id="UP000195106"/>
    </source>
</evidence>
<dbReference type="InterPro" id="IPR009057">
    <property type="entry name" value="Homeodomain-like_sf"/>
</dbReference>
<evidence type="ECO:0000313" key="8">
    <source>
        <dbReference type="EMBL" id="PPF66547.1"/>
    </source>
</evidence>
<evidence type="ECO:0000256" key="2">
    <source>
        <dbReference type="ARBA" id="ARBA00023125"/>
    </source>
</evidence>
<dbReference type="EMBL" id="PSXY01000019">
    <property type="protein sequence ID" value="PPF66547.1"/>
    <property type="molecule type" value="Genomic_DNA"/>
</dbReference>
<dbReference type="Pfam" id="PF16925">
    <property type="entry name" value="TetR_C_13"/>
    <property type="match status" value="1"/>
</dbReference>
<evidence type="ECO:0000259" key="6">
    <source>
        <dbReference type="PROSITE" id="PS50977"/>
    </source>
</evidence>
<feature type="compositionally biased region" description="Pro residues" evidence="5">
    <location>
        <begin position="19"/>
        <end position="29"/>
    </location>
</feature>
<protein>
    <submittedName>
        <fullName evidence="7">HTH-type transcriptional repressor NemR</fullName>
    </submittedName>
    <submittedName>
        <fullName evidence="8">TetR/AcrR family transcriptional regulator</fullName>
    </submittedName>
</protein>
<dbReference type="SUPFAM" id="SSF46689">
    <property type="entry name" value="Homeodomain-like"/>
    <property type="match status" value="1"/>
</dbReference>
<proteinExistence type="predicted"/>
<dbReference type="AlphaFoldDB" id="A0A251XPQ4"/>
<evidence type="ECO:0000256" key="3">
    <source>
        <dbReference type="ARBA" id="ARBA00023163"/>
    </source>
</evidence>
<feature type="region of interest" description="Disordered" evidence="5">
    <location>
        <begin position="1"/>
        <end position="33"/>
    </location>
</feature>
<dbReference type="Pfam" id="PF00440">
    <property type="entry name" value="TetR_N"/>
    <property type="match status" value="1"/>
</dbReference>
<dbReference type="GO" id="GO:0003677">
    <property type="term" value="F:DNA binding"/>
    <property type="evidence" value="ECO:0007669"/>
    <property type="project" value="UniProtKB-UniRule"/>
</dbReference>
<organism evidence="7 9">
    <name type="scientific">Clavibacter michiganensis</name>
    <dbReference type="NCBI Taxonomy" id="28447"/>
    <lineage>
        <taxon>Bacteria</taxon>
        <taxon>Bacillati</taxon>
        <taxon>Actinomycetota</taxon>
        <taxon>Actinomycetes</taxon>
        <taxon>Micrococcales</taxon>
        <taxon>Microbacteriaceae</taxon>
        <taxon>Clavibacter</taxon>
    </lineage>
</organism>
<dbReference type="InterPro" id="IPR011075">
    <property type="entry name" value="TetR_C"/>
</dbReference>
<dbReference type="SUPFAM" id="SSF48498">
    <property type="entry name" value="Tetracyclin repressor-like, C-terminal domain"/>
    <property type="match status" value="1"/>
</dbReference>
<keyword evidence="2 4" id="KW-0238">DNA-binding</keyword>
<evidence type="ECO:0000256" key="4">
    <source>
        <dbReference type="PROSITE-ProRule" id="PRU00335"/>
    </source>
</evidence>
<accession>A0A251XPQ4</accession>
<dbReference type="PANTHER" id="PTHR47506">
    <property type="entry name" value="TRANSCRIPTIONAL REGULATORY PROTEIN"/>
    <property type="match status" value="1"/>
</dbReference>
<evidence type="ECO:0000313" key="10">
    <source>
        <dbReference type="Proteomes" id="UP000239241"/>
    </source>
</evidence>
<dbReference type="Gene3D" id="1.10.357.10">
    <property type="entry name" value="Tetracycline Repressor, domain 2"/>
    <property type="match status" value="1"/>
</dbReference>
<dbReference type="RefSeq" id="WP_094114735.1">
    <property type="nucleotide sequence ID" value="NZ_PSXY01000019.1"/>
</dbReference>
<keyword evidence="1" id="KW-0805">Transcription regulation</keyword>
<dbReference type="PROSITE" id="PS50977">
    <property type="entry name" value="HTH_TETR_2"/>
    <property type="match status" value="1"/>
</dbReference>
<dbReference type="EMBL" id="MDHJ01000001">
    <property type="protein sequence ID" value="OUE07450.1"/>
    <property type="molecule type" value="Genomic_DNA"/>
</dbReference>
<dbReference type="InterPro" id="IPR036271">
    <property type="entry name" value="Tet_transcr_reg_TetR-rel_C_sf"/>
</dbReference>
<dbReference type="Proteomes" id="UP000195106">
    <property type="component" value="Unassembled WGS sequence"/>
</dbReference>
<keyword evidence="3" id="KW-0804">Transcription</keyword>
<gene>
    <name evidence="7" type="primary">nemR</name>
    <name evidence="8" type="ORF">C5E16_11375</name>
    <name evidence="7" type="ORF">CMsap09_00780</name>
</gene>
<reference evidence="7 9" key="1">
    <citation type="submission" date="2016-08" db="EMBL/GenBank/DDBJ databases">
        <title>Genome sequence of Clavibacter michiganensis spp. strain CASJ009.</title>
        <authorList>
            <person name="Thapa S.P."/>
            <person name="Coaker G."/>
        </authorList>
    </citation>
    <scope>NUCLEOTIDE SEQUENCE [LARGE SCALE GENOMIC DNA]</scope>
    <source>
        <strain evidence="7">CASJ009</strain>
    </source>
</reference>
<feature type="DNA-binding region" description="H-T-H motif" evidence="4">
    <location>
        <begin position="55"/>
        <end position="74"/>
    </location>
</feature>
<feature type="domain" description="HTH tetR-type" evidence="6">
    <location>
        <begin position="32"/>
        <end position="92"/>
    </location>
</feature>
<evidence type="ECO:0000313" key="7">
    <source>
        <dbReference type="EMBL" id="OUE07450.1"/>
    </source>
</evidence>
<evidence type="ECO:0000256" key="5">
    <source>
        <dbReference type="SAM" id="MobiDB-lite"/>
    </source>
</evidence>
<reference evidence="8 10" key="2">
    <citation type="submission" date="2018-02" db="EMBL/GenBank/DDBJ databases">
        <title>Bacteriophage NCPPB3778 and a type I-E CRISPR drive the evolution of the US Biological Select Agent, Rathayibacter toxicus.</title>
        <authorList>
            <person name="Davis E.W.II."/>
            <person name="Tabima J.F."/>
            <person name="Weisberg A.J."/>
            <person name="Lopes L.D."/>
            <person name="Wiseman M.S."/>
            <person name="Wiseman M.S."/>
            <person name="Pupko T."/>
            <person name="Belcher M.S."/>
            <person name="Sechler A.J."/>
            <person name="Tancos M.A."/>
            <person name="Schroeder B.K."/>
            <person name="Murray T.D."/>
            <person name="Luster D.G."/>
            <person name="Schneider W.L."/>
            <person name="Rogers E."/>
            <person name="Andreote F.D."/>
            <person name="Grunwald N.J."/>
            <person name="Putnam M.L."/>
            <person name="Chang J.H."/>
        </authorList>
    </citation>
    <scope>NUCLEOTIDE SEQUENCE [LARGE SCALE GENOMIC DNA]</scope>
    <source>
        <strain evidence="8 10">AY1B3</strain>
    </source>
</reference>
<dbReference type="InterPro" id="IPR001647">
    <property type="entry name" value="HTH_TetR"/>
</dbReference>